<evidence type="ECO:0000313" key="1">
    <source>
        <dbReference type="EMBL" id="PZF98023.1"/>
    </source>
</evidence>
<dbReference type="AlphaFoldDB" id="A0A2W2DYR0"/>
<name>A0A2W2DYR0_9ACTN</name>
<keyword evidence="2" id="KW-1185">Reference proteome</keyword>
<gene>
    <name evidence="1" type="ORF">C1I93_10020</name>
</gene>
<proteinExistence type="predicted"/>
<organism evidence="1 2">
    <name type="scientific">Micromonospora endophytica</name>
    <dbReference type="NCBI Taxonomy" id="515350"/>
    <lineage>
        <taxon>Bacteria</taxon>
        <taxon>Bacillati</taxon>
        <taxon>Actinomycetota</taxon>
        <taxon>Actinomycetes</taxon>
        <taxon>Micromonosporales</taxon>
        <taxon>Micromonosporaceae</taxon>
        <taxon>Micromonospora</taxon>
    </lineage>
</organism>
<reference evidence="1 2" key="1">
    <citation type="submission" date="2018-01" db="EMBL/GenBank/DDBJ databases">
        <title>Draft genome sequence of Jishengella endophytica.</title>
        <authorList>
            <person name="Sahin N."/>
            <person name="Ay H."/>
            <person name="Saygin H."/>
        </authorList>
    </citation>
    <scope>NUCLEOTIDE SEQUENCE [LARGE SCALE GENOMIC DNA]</scope>
    <source>
        <strain evidence="1 2">DSM 45430</strain>
    </source>
</reference>
<evidence type="ECO:0000313" key="2">
    <source>
        <dbReference type="Proteomes" id="UP000248627"/>
    </source>
</evidence>
<accession>A0A2W2DYR0</accession>
<dbReference type="EMBL" id="POTX01000048">
    <property type="protein sequence ID" value="PZF98023.1"/>
    <property type="molecule type" value="Genomic_DNA"/>
</dbReference>
<comment type="caution">
    <text evidence="1">The sequence shown here is derived from an EMBL/GenBank/DDBJ whole genome shotgun (WGS) entry which is preliminary data.</text>
</comment>
<dbReference type="Proteomes" id="UP000248627">
    <property type="component" value="Unassembled WGS sequence"/>
</dbReference>
<sequence length="68" mass="6936">MTIVEIKLGTLVLAGGSPDEVPELLYAAEQALADLLAGRTVDRDTTAGAIAGALADLLPDFVRTGARA</sequence>
<dbReference type="RefSeq" id="WP_111242971.1">
    <property type="nucleotide sequence ID" value="NZ_AP023358.1"/>
</dbReference>
<protein>
    <submittedName>
        <fullName evidence="1">Uncharacterized protein</fullName>
    </submittedName>
</protein>